<dbReference type="EMBL" id="LIAE01008680">
    <property type="protein sequence ID" value="PAV72962.1"/>
    <property type="molecule type" value="Genomic_DNA"/>
</dbReference>
<reference evidence="1 2" key="1">
    <citation type="journal article" date="2017" name="Curr. Biol.">
        <title>Genome architecture and evolution of a unichromosomal asexual nematode.</title>
        <authorList>
            <person name="Fradin H."/>
            <person name="Zegar C."/>
            <person name="Gutwein M."/>
            <person name="Lucas J."/>
            <person name="Kovtun M."/>
            <person name="Corcoran D."/>
            <person name="Baugh L.R."/>
            <person name="Kiontke K."/>
            <person name="Gunsalus K."/>
            <person name="Fitch D.H."/>
            <person name="Piano F."/>
        </authorList>
    </citation>
    <scope>NUCLEOTIDE SEQUENCE [LARGE SCALE GENOMIC DNA]</scope>
    <source>
        <strain evidence="1">PF1309</strain>
    </source>
</reference>
<protein>
    <submittedName>
        <fullName evidence="1">Uncharacterized protein</fullName>
    </submittedName>
</protein>
<evidence type="ECO:0000313" key="2">
    <source>
        <dbReference type="Proteomes" id="UP000218231"/>
    </source>
</evidence>
<dbReference type="Proteomes" id="UP000218231">
    <property type="component" value="Unassembled WGS sequence"/>
</dbReference>
<accession>A0A2A2KGG6</accession>
<comment type="caution">
    <text evidence="1">The sequence shown here is derived from an EMBL/GenBank/DDBJ whole genome shotgun (WGS) entry which is preliminary data.</text>
</comment>
<name>A0A2A2KGG6_9BILA</name>
<organism evidence="1 2">
    <name type="scientific">Diploscapter pachys</name>
    <dbReference type="NCBI Taxonomy" id="2018661"/>
    <lineage>
        <taxon>Eukaryota</taxon>
        <taxon>Metazoa</taxon>
        <taxon>Ecdysozoa</taxon>
        <taxon>Nematoda</taxon>
        <taxon>Chromadorea</taxon>
        <taxon>Rhabditida</taxon>
        <taxon>Rhabditina</taxon>
        <taxon>Rhabditomorpha</taxon>
        <taxon>Rhabditoidea</taxon>
        <taxon>Rhabditidae</taxon>
        <taxon>Diploscapter</taxon>
    </lineage>
</organism>
<dbReference type="AlphaFoldDB" id="A0A2A2KGG6"/>
<gene>
    <name evidence="1" type="ORF">WR25_09803</name>
</gene>
<evidence type="ECO:0000313" key="1">
    <source>
        <dbReference type="EMBL" id="PAV72962.1"/>
    </source>
</evidence>
<proteinExistence type="predicted"/>
<sequence>MLRPVVVFSSPAGGNIESAVASAVSAGVSSLAATVSVSLPAVAATSGISGRQPHLVGLNPLWTLQAQQQPAQPSTSREYLLNDLLTSRQLLTSVGFPSIPSSSSPSVLLNSVLAVQSHQQQHQQLSQLSSSASNMCSLSSTLGQIDSESQQQTPCTSTSNGSPSFIKVNSMFLYFVCVHFHVATNLFIGEEDEKRVAGHVNR</sequence>
<keyword evidence="2" id="KW-1185">Reference proteome</keyword>